<dbReference type="HOGENOM" id="CLU_071796_0_1_4"/>
<dbReference type="GO" id="GO:0008235">
    <property type="term" value="F:metalloexopeptidase activity"/>
    <property type="evidence" value="ECO:0007669"/>
    <property type="project" value="TreeGrafter"/>
</dbReference>
<dbReference type="Proteomes" id="UP000017813">
    <property type="component" value="Unassembled WGS sequence"/>
</dbReference>
<dbReference type="InterPro" id="IPR000064">
    <property type="entry name" value="NLP_P60_dom"/>
</dbReference>
<comment type="caution">
    <text evidence="9">The sequence shown here is derived from an EMBL/GenBank/DDBJ whole genome shotgun (WGS) entry which is preliminary data.</text>
</comment>
<dbReference type="InterPro" id="IPR051929">
    <property type="entry name" value="VirAsm_ModProt"/>
</dbReference>
<evidence type="ECO:0000256" key="4">
    <source>
        <dbReference type="ARBA" id="ARBA00022801"/>
    </source>
</evidence>
<keyword evidence="2" id="KW-0645">Protease</keyword>
<sequence>MFENLKDIPESIHEKIIQATRKAMPNEMCGAIMKFSSGYEFWELENIAKDPAKTFEIHWDFYDVADDLVQAIVHSHPNGEPFLSGADRQSQVATDLPWVLAVNGQLKWFKPIPHLRGREFVYDDADCCRLIQDAYHLCGLDLPDCPRIDIDTDIKQQTLLRHFEQSDEFECVHDLRAGDVILTQSGSNTPEHAMLYLGDGEMLHHAHEHLSRREPYHQYWQKCTHSVWRHKKWQPEMMAAIFNDLLHSN</sequence>
<dbReference type="GO" id="GO:0006508">
    <property type="term" value="P:proteolysis"/>
    <property type="evidence" value="ECO:0007669"/>
    <property type="project" value="UniProtKB-KW"/>
</dbReference>
<dbReference type="SUPFAM" id="SSF102712">
    <property type="entry name" value="JAB1/MPN domain"/>
    <property type="match status" value="1"/>
</dbReference>
<dbReference type="GO" id="GO:0008270">
    <property type="term" value="F:zinc ion binding"/>
    <property type="evidence" value="ECO:0007669"/>
    <property type="project" value="TreeGrafter"/>
</dbReference>
<dbReference type="Pfam" id="PF14464">
    <property type="entry name" value="Prok-JAB"/>
    <property type="match status" value="1"/>
</dbReference>
<gene>
    <name evidence="9" type="ORF">HMPREF9021_00750</name>
</gene>
<dbReference type="EMBL" id="ADCY02000013">
    <property type="protein sequence ID" value="EFG31480.1"/>
    <property type="molecule type" value="Genomic_DNA"/>
</dbReference>
<keyword evidence="3" id="KW-0479">Metal-binding</keyword>
<evidence type="ECO:0000313" key="9">
    <source>
        <dbReference type="EMBL" id="EFG31480.1"/>
    </source>
</evidence>
<evidence type="ECO:0000256" key="3">
    <source>
        <dbReference type="ARBA" id="ARBA00022723"/>
    </source>
</evidence>
<dbReference type="PANTHER" id="PTHR34858:SF1">
    <property type="entry name" value="CYSO-CYSTEINE PEPTIDASE"/>
    <property type="match status" value="1"/>
</dbReference>
<keyword evidence="6" id="KW-0862">Zinc</keyword>
<organism evidence="9 10">
    <name type="scientific">Simonsiella muelleri ATCC 29453</name>
    <dbReference type="NCBI Taxonomy" id="641147"/>
    <lineage>
        <taxon>Bacteria</taxon>
        <taxon>Pseudomonadati</taxon>
        <taxon>Pseudomonadota</taxon>
        <taxon>Betaproteobacteria</taxon>
        <taxon>Neisseriales</taxon>
        <taxon>Neisseriaceae</taxon>
        <taxon>Simonsiella</taxon>
    </lineage>
</organism>
<dbReference type="STRING" id="641147.HMPREF9021_00750"/>
<dbReference type="RefSeq" id="WP_002641534.1">
    <property type="nucleotide sequence ID" value="NZ_CP019448.1"/>
</dbReference>
<dbReference type="InterPro" id="IPR038765">
    <property type="entry name" value="Papain-like_cys_pep_sf"/>
</dbReference>
<proteinExistence type="inferred from homology"/>
<evidence type="ECO:0000256" key="5">
    <source>
        <dbReference type="ARBA" id="ARBA00022807"/>
    </source>
</evidence>
<evidence type="ECO:0000256" key="6">
    <source>
        <dbReference type="ARBA" id="ARBA00022833"/>
    </source>
</evidence>
<dbReference type="Gene3D" id="3.40.140.10">
    <property type="entry name" value="Cytidine Deaminase, domain 2"/>
    <property type="match status" value="1"/>
</dbReference>
<keyword evidence="7" id="KW-0482">Metalloprotease</keyword>
<keyword evidence="10" id="KW-1185">Reference proteome</keyword>
<dbReference type="Gene3D" id="3.90.1720.10">
    <property type="entry name" value="endopeptidase domain like (from Nostoc punctiforme)"/>
    <property type="match status" value="1"/>
</dbReference>
<keyword evidence="4" id="KW-0378">Hydrolase</keyword>
<name>V9HDF1_9NEIS</name>
<dbReference type="eggNOG" id="COG0791">
    <property type="taxonomic scope" value="Bacteria"/>
</dbReference>
<dbReference type="InterPro" id="IPR028090">
    <property type="entry name" value="JAB_dom_prok"/>
</dbReference>
<dbReference type="OrthoDB" id="1494599at2"/>
<dbReference type="KEGG" id="smur:BWP33_09530"/>
<dbReference type="PANTHER" id="PTHR34858">
    <property type="entry name" value="CYSO-CYSTEINE PEPTIDASE"/>
    <property type="match status" value="1"/>
</dbReference>
<feature type="domain" description="NlpC/P60" evidence="8">
    <location>
        <begin position="85"/>
        <end position="231"/>
    </location>
</feature>
<evidence type="ECO:0000256" key="7">
    <source>
        <dbReference type="ARBA" id="ARBA00023049"/>
    </source>
</evidence>
<dbReference type="CDD" id="cd08073">
    <property type="entry name" value="MPN_NLPC_P60"/>
    <property type="match status" value="1"/>
</dbReference>
<keyword evidence="5" id="KW-0788">Thiol protease</keyword>
<evidence type="ECO:0000259" key="8">
    <source>
        <dbReference type="PROSITE" id="PS51935"/>
    </source>
</evidence>
<reference evidence="9 10" key="2">
    <citation type="submission" date="2011-10" db="EMBL/GenBank/DDBJ databases">
        <title>The Genome Sequence of Simonsiella muelleri ATCC 29453.</title>
        <authorList>
            <consortium name="The Broad Institute Genome Sequencing Platform"/>
            <consortium name="The Broad Institute Genome Sequencing Center for Infectious Disease"/>
            <person name="Earl A."/>
            <person name="Ward D."/>
            <person name="Feldgarden M."/>
            <person name="Gevers D."/>
            <person name="Izard J."/>
            <person name="Baranova O.V."/>
            <person name="Blanton J.M."/>
            <person name="Tanner A.C."/>
            <person name="Dewhirst F."/>
            <person name="Young S.K."/>
            <person name="Zeng Q."/>
            <person name="Gargeya S."/>
            <person name="Fitzgerald M."/>
            <person name="Haas B."/>
            <person name="Abouelleil A."/>
            <person name="Alvarado L."/>
            <person name="Arachchi H.M."/>
            <person name="Berlin A."/>
            <person name="Brown A."/>
            <person name="Chapman S.B."/>
            <person name="Chen Z."/>
            <person name="Dunbar C."/>
            <person name="Freedman E."/>
            <person name="Gearin G."/>
            <person name="Goldberg J."/>
            <person name="Griggs A."/>
            <person name="Gujja S."/>
            <person name="Heiman D."/>
            <person name="Howarth C."/>
            <person name="Larson L."/>
            <person name="Lui A."/>
            <person name="MacDonald P.J.P."/>
            <person name="Montmayeur A."/>
            <person name="Murphy C."/>
            <person name="Neiman D."/>
            <person name="Pearson M."/>
            <person name="Priest M."/>
            <person name="Roberts A."/>
            <person name="Saif S."/>
            <person name="Shea T."/>
            <person name="Shenoy N."/>
            <person name="Sisk P."/>
            <person name="Stolte C."/>
            <person name="Sykes S."/>
            <person name="Wortman J."/>
            <person name="Nusbaum C."/>
            <person name="Birren B."/>
        </authorList>
    </citation>
    <scope>NUCLEOTIDE SEQUENCE [LARGE SCALE GENOMIC DNA]</scope>
    <source>
        <strain evidence="9 10">ATCC 29453</strain>
    </source>
</reference>
<protein>
    <recommendedName>
        <fullName evidence="8">NlpC/P60 domain-containing protein</fullName>
    </recommendedName>
</protein>
<evidence type="ECO:0000256" key="1">
    <source>
        <dbReference type="ARBA" id="ARBA00007074"/>
    </source>
</evidence>
<evidence type="ECO:0000313" key="10">
    <source>
        <dbReference type="Proteomes" id="UP000017813"/>
    </source>
</evidence>
<dbReference type="AlphaFoldDB" id="V9HDF1"/>
<reference evidence="9 10" key="1">
    <citation type="submission" date="2010-03" db="EMBL/GenBank/DDBJ databases">
        <authorList>
            <consortium name="The Broad Institute Genome Sequencing Platform"/>
            <person name="Ward D."/>
            <person name="Earl A."/>
            <person name="Feldgarden M."/>
            <person name="Gevers D."/>
            <person name="Young S."/>
            <person name="Zeng Q."/>
            <person name="Koehrsen M."/>
            <person name="Alvarado L."/>
            <person name="Berlin A.M."/>
            <person name="Borenstein D."/>
            <person name="Chapman S.B."/>
            <person name="Chen Z."/>
            <person name="Engels R."/>
            <person name="Freedman E."/>
            <person name="Gellesch M."/>
            <person name="Goldberg J."/>
            <person name="Griggs A."/>
            <person name="Gujja S."/>
            <person name="Heilman E.R."/>
            <person name="Heiman D.I."/>
            <person name="Hepburn T.A."/>
            <person name="Howarth C."/>
            <person name="Jen D."/>
            <person name="Larson L."/>
            <person name="Mehta T."/>
            <person name="Park D."/>
            <person name="Pearson M."/>
            <person name="Richards J."/>
            <person name="Roberts A."/>
            <person name="Saif S."/>
            <person name="Shea T.D."/>
            <person name="Shenoy N."/>
            <person name="Sisk P."/>
            <person name="Stolte C."/>
            <person name="Sykes S.N."/>
            <person name="Walk T."/>
            <person name="White J."/>
            <person name="Yandava C."/>
            <person name="Izard J."/>
            <person name="Baranova O.V."/>
            <person name="Blanton J.M."/>
            <person name="Tanner A.C."/>
            <person name="Dewhirst F."/>
            <person name="Haas B."/>
            <person name="Nusbaum C."/>
            <person name="Birren B."/>
        </authorList>
    </citation>
    <scope>NUCLEOTIDE SEQUENCE [LARGE SCALE GENOMIC DNA]</scope>
    <source>
        <strain evidence="9 10">ATCC 29453</strain>
    </source>
</reference>
<dbReference type="PROSITE" id="PS51935">
    <property type="entry name" value="NLPC_P60"/>
    <property type="match status" value="1"/>
</dbReference>
<accession>V9HDF1</accession>
<dbReference type="Pfam" id="PF00877">
    <property type="entry name" value="NLPC_P60"/>
    <property type="match status" value="1"/>
</dbReference>
<evidence type="ECO:0000256" key="2">
    <source>
        <dbReference type="ARBA" id="ARBA00022670"/>
    </source>
</evidence>
<dbReference type="GO" id="GO:0008234">
    <property type="term" value="F:cysteine-type peptidase activity"/>
    <property type="evidence" value="ECO:0007669"/>
    <property type="project" value="UniProtKB-KW"/>
</dbReference>
<comment type="similarity">
    <text evidence="1">Belongs to the peptidase C40 family.</text>
</comment>
<dbReference type="SUPFAM" id="SSF54001">
    <property type="entry name" value="Cysteine proteinases"/>
    <property type="match status" value="1"/>
</dbReference>